<dbReference type="InterPro" id="IPR037012">
    <property type="entry name" value="NanQ/TabA/YiaL_sf"/>
</dbReference>
<evidence type="ECO:0000313" key="2">
    <source>
        <dbReference type="Proteomes" id="UP000198724"/>
    </source>
</evidence>
<proteinExistence type="predicted"/>
<name>A0A1I2MT36_9BACT</name>
<organism evidence="1 2">
    <name type="scientific">Pontibacter chinhatensis</name>
    <dbReference type="NCBI Taxonomy" id="1436961"/>
    <lineage>
        <taxon>Bacteria</taxon>
        <taxon>Pseudomonadati</taxon>
        <taxon>Bacteroidota</taxon>
        <taxon>Cytophagia</taxon>
        <taxon>Cytophagales</taxon>
        <taxon>Hymenobacteraceae</taxon>
        <taxon>Pontibacter</taxon>
    </lineage>
</organism>
<keyword evidence="2" id="KW-1185">Reference proteome</keyword>
<dbReference type="STRING" id="1436961.SAMN05421739_101397"/>
<protein>
    <submittedName>
        <fullName evidence="1">YhcH/YjgK/YiaL family protein</fullName>
    </submittedName>
</protein>
<dbReference type="AlphaFoldDB" id="A0A1I2MT36"/>
<dbReference type="RefSeq" id="WP_092098489.1">
    <property type="nucleotide sequence ID" value="NZ_FOOT01000001.1"/>
</dbReference>
<evidence type="ECO:0000313" key="1">
    <source>
        <dbReference type="EMBL" id="SFF92516.1"/>
    </source>
</evidence>
<reference evidence="2" key="1">
    <citation type="submission" date="2016-10" db="EMBL/GenBank/DDBJ databases">
        <authorList>
            <person name="Varghese N."/>
            <person name="Submissions S."/>
        </authorList>
    </citation>
    <scope>NUCLEOTIDE SEQUENCE [LARGE SCALE GENOMIC DNA]</scope>
    <source>
        <strain evidence="2">LP51</strain>
    </source>
</reference>
<dbReference type="GO" id="GO:0005829">
    <property type="term" value="C:cytosol"/>
    <property type="evidence" value="ECO:0007669"/>
    <property type="project" value="TreeGrafter"/>
</dbReference>
<dbReference type="Proteomes" id="UP000198724">
    <property type="component" value="Unassembled WGS sequence"/>
</dbReference>
<dbReference type="EMBL" id="FOOT01000001">
    <property type="protein sequence ID" value="SFF92516.1"/>
    <property type="molecule type" value="Genomic_DNA"/>
</dbReference>
<gene>
    <name evidence="1" type="ORF">SAMN05421739_101397</name>
</gene>
<dbReference type="PANTHER" id="PTHR34986">
    <property type="entry name" value="EVOLVED BETA-GALACTOSIDASE SUBUNIT BETA"/>
    <property type="match status" value="1"/>
</dbReference>
<dbReference type="PANTHER" id="PTHR34986:SF1">
    <property type="entry name" value="PROTEIN YIAL"/>
    <property type="match status" value="1"/>
</dbReference>
<dbReference type="Pfam" id="PF04074">
    <property type="entry name" value="DUF386"/>
    <property type="match status" value="1"/>
</dbReference>
<accession>A0A1I2MT36</accession>
<dbReference type="InterPro" id="IPR004375">
    <property type="entry name" value="NanQ/TabA/YiaL"/>
</dbReference>
<sequence length="153" mass="17260">MVLDKLANASRYYTLHPLFEQAFAYLRDTDLAAVATGVHEIEGRNLFAIISDGPGFSEEAYKLEVHRKYIDIQYIISGTDRMGWKDLAHCAAPNDPYQDERDAAFFPDRTNSWFEVPAGSFTIFFPDDAHAAMVTGERLVRKVVLKISVSPKV</sequence>
<dbReference type="Gene3D" id="2.60.120.370">
    <property type="entry name" value="YhcH/YjgK/YiaL"/>
    <property type="match status" value="1"/>
</dbReference>
<dbReference type="SUPFAM" id="SSF51197">
    <property type="entry name" value="Clavaminate synthase-like"/>
    <property type="match status" value="1"/>
</dbReference>
<dbReference type="NCBIfam" id="TIGR00022">
    <property type="entry name" value="YhcH/YjgK/YiaL family protein"/>
    <property type="match status" value="1"/>
</dbReference>
<dbReference type="OrthoDB" id="9792756at2"/>